<reference evidence="17 18" key="1">
    <citation type="submission" date="2019-03" db="EMBL/GenBank/DDBJ databases">
        <title>Draft genome of Gammaproteobacteria bacterium LSUCC0057, a member of the SAR92 clade.</title>
        <authorList>
            <person name="Lanclos V.C."/>
            <person name="Doiron C."/>
            <person name="Henson M.W."/>
            <person name="Thrash J.C."/>
        </authorList>
    </citation>
    <scope>NUCLEOTIDE SEQUENCE [LARGE SCALE GENOMIC DNA]</scope>
    <source>
        <strain evidence="17 18">LSUCC0057</strain>
    </source>
</reference>
<keyword evidence="11 13" id="KW-0472">Membrane</keyword>
<organism evidence="17 18">
    <name type="scientific">Gammaproteobacteria bacterium LSUCC0057</name>
    <dbReference type="NCBI Taxonomy" id="2559237"/>
    <lineage>
        <taxon>Bacteria</taxon>
        <taxon>Pseudomonadati</taxon>
        <taxon>Pseudomonadota</taxon>
        <taxon>Gammaproteobacteria</taxon>
        <taxon>Cellvibrionales</taxon>
        <taxon>Porticoccaceae</taxon>
        <taxon>SAR92 clade</taxon>
    </lineage>
</organism>
<evidence type="ECO:0000256" key="4">
    <source>
        <dbReference type="ARBA" id="ARBA00022679"/>
    </source>
</evidence>
<keyword evidence="4" id="KW-0808">Transferase</keyword>
<dbReference type="GO" id="GO:0005524">
    <property type="term" value="F:ATP binding"/>
    <property type="evidence" value="ECO:0007669"/>
    <property type="project" value="UniProtKB-KW"/>
</dbReference>
<dbReference type="PANTHER" id="PTHR42878:SF7">
    <property type="entry name" value="SENSOR HISTIDINE KINASE GLRK"/>
    <property type="match status" value="1"/>
</dbReference>
<dbReference type="Gene3D" id="1.10.287.130">
    <property type="match status" value="1"/>
</dbReference>
<dbReference type="AlphaFoldDB" id="A0A4Y8ULK5"/>
<dbReference type="PANTHER" id="PTHR42878">
    <property type="entry name" value="TWO-COMPONENT HISTIDINE KINASE"/>
    <property type="match status" value="1"/>
</dbReference>
<comment type="caution">
    <text evidence="17">The sequence shown here is derived from an EMBL/GenBank/DDBJ whole genome shotgun (WGS) entry which is preliminary data.</text>
</comment>
<dbReference type="InterPro" id="IPR013656">
    <property type="entry name" value="PAS_4"/>
</dbReference>
<evidence type="ECO:0000256" key="1">
    <source>
        <dbReference type="ARBA" id="ARBA00000085"/>
    </source>
</evidence>
<keyword evidence="18" id="KW-1185">Reference proteome</keyword>
<keyword evidence="8" id="KW-0067">ATP-binding</keyword>
<feature type="transmembrane region" description="Helical" evidence="13">
    <location>
        <begin position="36"/>
        <end position="59"/>
    </location>
</feature>
<dbReference type="GO" id="GO:0016020">
    <property type="term" value="C:membrane"/>
    <property type="evidence" value="ECO:0007669"/>
    <property type="project" value="UniProtKB-SubCell"/>
</dbReference>
<protein>
    <recommendedName>
        <fullName evidence="3">histidine kinase</fullName>
        <ecNumber evidence="3">2.7.13.3</ecNumber>
    </recommendedName>
</protein>
<proteinExistence type="predicted"/>
<feature type="domain" description="PAS" evidence="16">
    <location>
        <begin position="120"/>
        <end position="171"/>
    </location>
</feature>
<dbReference type="EMBL" id="SPIA01000001">
    <property type="protein sequence ID" value="TFH68687.1"/>
    <property type="molecule type" value="Genomic_DNA"/>
</dbReference>
<sequence length="458" mass="50146">MATKTLVLFSSWFAATSALASPLDLFRYADGSTNWQYVSNTSGSLLIIALSYVVVRLLLSRAESRRYSRQLEQIRSELEQRVQQRTATLDEFNQLLKESNRALESEASQHKETAKQLQQSQHYLSNVLASMPLILIGLDSTGAVTQWNRRAAEISGIDAEQAIGANLWEIYPAITVQPGQVNQALTQAKTVTIKHSQRGQYHFDITIYPLSSSRAPGVVVLIDDVTDRILAENSLIQRDKMSSMGELAAVMARDLASPLTAVAGALERGDSAAASARNQQAQAIIANLLSFSQQRGGAVEAIAMPALVDSAIERAGQLLSAPSGLLFSAIEVQRHYPEQLPVIAGYRAELEQALLSLLRHACIALADSAKPSLTVAVTERSGAVWLSVQFFGQLLSDEQQRLLFEPAYQQDQPSNDSLDAGERLSFAHFIVCEQHRGNLAVTSNAEYGTTFHLRLPLR</sequence>
<evidence type="ECO:0000256" key="5">
    <source>
        <dbReference type="ARBA" id="ARBA00022692"/>
    </source>
</evidence>
<dbReference type="GO" id="GO:0030295">
    <property type="term" value="F:protein kinase activator activity"/>
    <property type="evidence" value="ECO:0007669"/>
    <property type="project" value="TreeGrafter"/>
</dbReference>
<dbReference type="SUPFAM" id="SSF55874">
    <property type="entry name" value="ATPase domain of HSP90 chaperone/DNA topoisomerase II/histidine kinase"/>
    <property type="match status" value="1"/>
</dbReference>
<dbReference type="SUPFAM" id="SSF55785">
    <property type="entry name" value="PYP-like sensor domain (PAS domain)"/>
    <property type="match status" value="1"/>
</dbReference>
<keyword evidence="10" id="KW-0902">Two-component regulatory system</keyword>
<keyword evidence="12" id="KW-0175">Coiled coil</keyword>
<evidence type="ECO:0000256" key="12">
    <source>
        <dbReference type="SAM" id="Coils"/>
    </source>
</evidence>
<dbReference type="GO" id="GO:0004673">
    <property type="term" value="F:protein histidine kinase activity"/>
    <property type="evidence" value="ECO:0007669"/>
    <property type="project" value="UniProtKB-EC"/>
</dbReference>
<dbReference type="Gene3D" id="3.30.565.10">
    <property type="entry name" value="Histidine kinase-like ATPase, C-terminal domain"/>
    <property type="match status" value="1"/>
</dbReference>
<evidence type="ECO:0000256" key="7">
    <source>
        <dbReference type="ARBA" id="ARBA00022777"/>
    </source>
</evidence>
<feature type="chain" id="PRO_5021300423" description="histidine kinase" evidence="14">
    <location>
        <begin position="21"/>
        <end position="458"/>
    </location>
</feature>
<dbReference type="InterPro" id="IPR003594">
    <property type="entry name" value="HATPase_dom"/>
</dbReference>
<feature type="signal peptide" evidence="14">
    <location>
        <begin position="1"/>
        <end position="20"/>
    </location>
</feature>
<dbReference type="Pfam" id="PF08448">
    <property type="entry name" value="PAS_4"/>
    <property type="match status" value="1"/>
</dbReference>
<dbReference type="GO" id="GO:0000156">
    <property type="term" value="F:phosphorelay response regulator activity"/>
    <property type="evidence" value="ECO:0007669"/>
    <property type="project" value="TreeGrafter"/>
</dbReference>
<evidence type="ECO:0000256" key="11">
    <source>
        <dbReference type="ARBA" id="ARBA00023136"/>
    </source>
</evidence>
<dbReference type="EC" id="2.7.13.3" evidence="3"/>
<dbReference type="Pfam" id="PF02518">
    <property type="entry name" value="HATPase_c"/>
    <property type="match status" value="1"/>
</dbReference>
<comment type="subcellular location">
    <subcellularLocation>
        <location evidence="2">Membrane</location>
        <topology evidence="2">Multi-pass membrane protein</topology>
    </subcellularLocation>
</comment>
<evidence type="ECO:0000256" key="10">
    <source>
        <dbReference type="ARBA" id="ARBA00023012"/>
    </source>
</evidence>
<accession>A0A4Y8ULK5</accession>
<dbReference type="CDD" id="cd00130">
    <property type="entry name" value="PAS"/>
    <property type="match status" value="1"/>
</dbReference>
<dbReference type="InterPro" id="IPR005467">
    <property type="entry name" value="His_kinase_dom"/>
</dbReference>
<feature type="domain" description="Histidine kinase" evidence="15">
    <location>
        <begin position="250"/>
        <end position="458"/>
    </location>
</feature>
<evidence type="ECO:0000256" key="2">
    <source>
        <dbReference type="ARBA" id="ARBA00004141"/>
    </source>
</evidence>
<keyword evidence="14" id="KW-0732">Signal</keyword>
<keyword evidence="5 13" id="KW-0812">Transmembrane</keyword>
<dbReference type="Gene3D" id="3.30.450.20">
    <property type="entry name" value="PAS domain"/>
    <property type="match status" value="1"/>
</dbReference>
<name>A0A4Y8ULK5_9GAMM</name>
<evidence type="ECO:0000259" key="16">
    <source>
        <dbReference type="PROSITE" id="PS50112"/>
    </source>
</evidence>
<evidence type="ECO:0000256" key="3">
    <source>
        <dbReference type="ARBA" id="ARBA00012438"/>
    </source>
</evidence>
<keyword evidence="9 13" id="KW-1133">Transmembrane helix</keyword>
<dbReference type="InterPro" id="IPR036890">
    <property type="entry name" value="HATPase_C_sf"/>
</dbReference>
<dbReference type="Proteomes" id="UP000298133">
    <property type="component" value="Unassembled WGS sequence"/>
</dbReference>
<dbReference type="PROSITE" id="PS50109">
    <property type="entry name" value="HIS_KIN"/>
    <property type="match status" value="1"/>
</dbReference>
<dbReference type="InterPro" id="IPR000014">
    <property type="entry name" value="PAS"/>
</dbReference>
<feature type="coiled-coil region" evidence="12">
    <location>
        <begin position="75"/>
        <end position="120"/>
    </location>
</feature>
<evidence type="ECO:0000313" key="17">
    <source>
        <dbReference type="EMBL" id="TFH68687.1"/>
    </source>
</evidence>
<dbReference type="SMART" id="SM00091">
    <property type="entry name" value="PAS"/>
    <property type="match status" value="1"/>
</dbReference>
<dbReference type="NCBIfam" id="TIGR00229">
    <property type="entry name" value="sensory_box"/>
    <property type="match status" value="1"/>
</dbReference>
<dbReference type="InterPro" id="IPR035965">
    <property type="entry name" value="PAS-like_dom_sf"/>
</dbReference>
<dbReference type="OrthoDB" id="1931120at2"/>
<dbReference type="GO" id="GO:0007234">
    <property type="term" value="P:osmosensory signaling via phosphorelay pathway"/>
    <property type="evidence" value="ECO:0007669"/>
    <property type="project" value="TreeGrafter"/>
</dbReference>
<dbReference type="PROSITE" id="PS50112">
    <property type="entry name" value="PAS"/>
    <property type="match status" value="1"/>
</dbReference>
<evidence type="ECO:0000256" key="13">
    <source>
        <dbReference type="SAM" id="Phobius"/>
    </source>
</evidence>
<evidence type="ECO:0000313" key="18">
    <source>
        <dbReference type="Proteomes" id="UP000298133"/>
    </source>
</evidence>
<keyword evidence="6" id="KW-0547">Nucleotide-binding</keyword>
<evidence type="ECO:0000256" key="14">
    <source>
        <dbReference type="SAM" id="SignalP"/>
    </source>
</evidence>
<dbReference type="InterPro" id="IPR050351">
    <property type="entry name" value="BphY/WalK/GraS-like"/>
</dbReference>
<comment type="catalytic activity">
    <reaction evidence="1">
        <text>ATP + protein L-histidine = ADP + protein N-phospho-L-histidine.</text>
        <dbReference type="EC" id="2.7.13.3"/>
    </reaction>
</comment>
<evidence type="ECO:0000256" key="6">
    <source>
        <dbReference type="ARBA" id="ARBA00022741"/>
    </source>
</evidence>
<gene>
    <name evidence="17" type="ORF">E3W66_01650</name>
</gene>
<evidence type="ECO:0000256" key="9">
    <source>
        <dbReference type="ARBA" id="ARBA00022989"/>
    </source>
</evidence>
<evidence type="ECO:0000259" key="15">
    <source>
        <dbReference type="PROSITE" id="PS50109"/>
    </source>
</evidence>
<evidence type="ECO:0000256" key="8">
    <source>
        <dbReference type="ARBA" id="ARBA00022840"/>
    </source>
</evidence>
<keyword evidence="7" id="KW-0418">Kinase</keyword>